<evidence type="ECO:0000313" key="2">
    <source>
        <dbReference type="Proteomes" id="UP001310594"/>
    </source>
</evidence>
<dbReference type="Proteomes" id="UP001310594">
    <property type="component" value="Unassembled WGS sequence"/>
</dbReference>
<protein>
    <submittedName>
        <fullName evidence="1">Uncharacterized protein</fullName>
    </submittedName>
</protein>
<comment type="caution">
    <text evidence="1">The sequence shown here is derived from an EMBL/GenBank/DDBJ whole genome shotgun (WGS) entry which is preliminary data.</text>
</comment>
<sequence>MYPERDPPEFNKVRHRHDSSIDEDMIRHFFWEGETSPSIKMPPPSEDATDVQLPAHDQREQTTQEMLHQATSPMNTDTSVHQPFNPTDAYTGVQVRIHMLPLGKIIGVMPRLTDDVFLLTTATTYIEFMDMVEAREERLLKPGSTTEHSKSRLVWGDDKGQNEGTFKDAKEEILAGRGTELYVGTYLIGPYGRDQNSTHHVVEGMLAMPAGCDDRTARARYTGCEGNMEWIAEKRKQQWQDEETALAEEGDLAGSKERLDRIKEETGLAQEEDCTATLIAPMETVVVRDDQRAATAIAATDTAATATAATATAATTTADPKDLPRYFWPSFGPM</sequence>
<name>A0AAN7VUP6_9PEZI</name>
<accession>A0AAN7VUP6</accession>
<evidence type="ECO:0000313" key="1">
    <source>
        <dbReference type="EMBL" id="KAK5703059.1"/>
    </source>
</evidence>
<dbReference type="EMBL" id="JAVRQU010000005">
    <property type="protein sequence ID" value="KAK5703059.1"/>
    <property type="molecule type" value="Genomic_DNA"/>
</dbReference>
<gene>
    <name evidence="1" type="ORF">LTR97_004005</name>
</gene>
<reference evidence="1" key="1">
    <citation type="submission" date="2023-08" db="EMBL/GenBank/DDBJ databases">
        <title>Black Yeasts Isolated from many extreme environments.</title>
        <authorList>
            <person name="Coleine C."/>
            <person name="Stajich J.E."/>
            <person name="Selbmann L."/>
        </authorList>
    </citation>
    <scope>NUCLEOTIDE SEQUENCE</scope>
    <source>
        <strain evidence="1">CCFEE 5810</strain>
    </source>
</reference>
<organism evidence="1 2">
    <name type="scientific">Elasticomyces elasticus</name>
    <dbReference type="NCBI Taxonomy" id="574655"/>
    <lineage>
        <taxon>Eukaryota</taxon>
        <taxon>Fungi</taxon>
        <taxon>Dikarya</taxon>
        <taxon>Ascomycota</taxon>
        <taxon>Pezizomycotina</taxon>
        <taxon>Dothideomycetes</taxon>
        <taxon>Dothideomycetidae</taxon>
        <taxon>Mycosphaerellales</taxon>
        <taxon>Teratosphaeriaceae</taxon>
        <taxon>Elasticomyces</taxon>
    </lineage>
</organism>
<dbReference type="AlphaFoldDB" id="A0AAN7VUP6"/>
<proteinExistence type="predicted"/>